<dbReference type="Pfam" id="PF13607">
    <property type="entry name" value="Succ_CoA_lig"/>
    <property type="match status" value="1"/>
</dbReference>
<dbReference type="InterPro" id="IPR036291">
    <property type="entry name" value="NAD(P)-bd_dom_sf"/>
</dbReference>
<evidence type="ECO:0000256" key="1">
    <source>
        <dbReference type="PROSITE-ProRule" id="PRU00409"/>
    </source>
</evidence>
<gene>
    <name evidence="3" type="ORF">SAMN05192542_103204</name>
</gene>
<keyword evidence="1" id="KW-0547">Nucleotide-binding</keyword>
<evidence type="ECO:0000313" key="3">
    <source>
        <dbReference type="EMBL" id="SEK71688.1"/>
    </source>
</evidence>
<dbReference type="GO" id="GO:0043758">
    <property type="term" value="F:acetate-CoA ligase (ADP-forming) activity"/>
    <property type="evidence" value="ECO:0007669"/>
    <property type="project" value="InterPro"/>
</dbReference>
<dbReference type="Gene3D" id="3.30.1490.20">
    <property type="entry name" value="ATP-grasp fold, A domain"/>
    <property type="match status" value="1"/>
</dbReference>
<dbReference type="InterPro" id="IPR043938">
    <property type="entry name" value="Ligase_CoA_dom"/>
</dbReference>
<feature type="domain" description="ATP-grasp" evidence="2">
    <location>
        <begin position="482"/>
        <end position="681"/>
    </location>
</feature>
<dbReference type="Proteomes" id="UP000199120">
    <property type="component" value="Unassembled WGS sequence"/>
</dbReference>
<dbReference type="InterPro" id="IPR003781">
    <property type="entry name" value="CoA-bd"/>
</dbReference>
<evidence type="ECO:0000313" key="4">
    <source>
        <dbReference type="Proteomes" id="UP000199120"/>
    </source>
</evidence>
<dbReference type="Gene3D" id="3.30.470.20">
    <property type="entry name" value="ATP-grasp fold, B domain"/>
    <property type="match status" value="1"/>
</dbReference>
<accession>A0A1H7JAP3</accession>
<name>A0A1H7JAP3_9BURK</name>
<evidence type="ECO:0000259" key="2">
    <source>
        <dbReference type="PROSITE" id="PS50975"/>
    </source>
</evidence>
<keyword evidence="1" id="KW-0067">ATP-binding</keyword>
<dbReference type="Pfam" id="PF13380">
    <property type="entry name" value="CoA_binding_2"/>
    <property type="match status" value="1"/>
</dbReference>
<dbReference type="SMART" id="SM00881">
    <property type="entry name" value="CoA_binding"/>
    <property type="match status" value="1"/>
</dbReference>
<keyword evidence="4" id="KW-1185">Reference proteome</keyword>
<dbReference type="SUPFAM" id="SSF51735">
    <property type="entry name" value="NAD(P)-binding Rossmann-fold domains"/>
    <property type="match status" value="1"/>
</dbReference>
<dbReference type="Pfam" id="PF19045">
    <property type="entry name" value="Ligase_CoA_2"/>
    <property type="match status" value="1"/>
</dbReference>
<dbReference type="PANTHER" id="PTHR42793:SF1">
    <property type="entry name" value="PEPTIDYL-LYSINE N-ACETYLTRANSFERASE PATZ"/>
    <property type="match status" value="1"/>
</dbReference>
<dbReference type="PROSITE" id="PS50975">
    <property type="entry name" value="ATP_GRASP"/>
    <property type="match status" value="1"/>
</dbReference>
<dbReference type="Gene3D" id="3.40.50.261">
    <property type="entry name" value="Succinyl-CoA synthetase domains"/>
    <property type="match status" value="2"/>
</dbReference>
<dbReference type="OrthoDB" id="9807426at2"/>
<dbReference type="InterPro" id="IPR011761">
    <property type="entry name" value="ATP-grasp"/>
</dbReference>
<reference evidence="4" key="1">
    <citation type="submission" date="2016-10" db="EMBL/GenBank/DDBJ databases">
        <authorList>
            <person name="Varghese N."/>
            <person name="Submissions S."/>
        </authorList>
    </citation>
    <scope>NUCLEOTIDE SEQUENCE [LARGE SCALE GENOMIC DNA]</scope>
    <source>
        <strain evidence="4">LMG 26416</strain>
    </source>
</reference>
<dbReference type="STRING" id="416943.SAMN05445871_1899"/>
<organism evidence="3 4">
    <name type="scientific">Paraburkholderia caballeronis</name>
    <dbReference type="NCBI Taxonomy" id="416943"/>
    <lineage>
        <taxon>Bacteria</taxon>
        <taxon>Pseudomonadati</taxon>
        <taxon>Pseudomonadota</taxon>
        <taxon>Betaproteobacteria</taxon>
        <taxon>Burkholderiales</taxon>
        <taxon>Burkholderiaceae</taxon>
        <taxon>Paraburkholderia</taxon>
    </lineage>
</organism>
<dbReference type="Gene3D" id="3.40.50.720">
    <property type="entry name" value="NAD(P)-binding Rossmann-like Domain"/>
    <property type="match status" value="1"/>
</dbReference>
<dbReference type="GO" id="GO:0046872">
    <property type="term" value="F:metal ion binding"/>
    <property type="evidence" value="ECO:0007669"/>
    <property type="project" value="InterPro"/>
</dbReference>
<dbReference type="EMBL" id="FOAJ01000003">
    <property type="protein sequence ID" value="SEK71688.1"/>
    <property type="molecule type" value="Genomic_DNA"/>
</dbReference>
<dbReference type="InterPro" id="IPR032875">
    <property type="entry name" value="Succ_CoA_lig_flav_dom"/>
</dbReference>
<dbReference type="GO" id="GO:0005524">
    <property type="term" value="F:ATP binding"/>
    <property type="evidence" value="ECO:0007669"/>
    <property type="project" value="UniProtKB-UniRule"/>
</dbReference>
<dbReference type="InterPro" id="IPR013815">
    <property type="entry name" value="ATP_grasp_subdomain_1"/>
</dbReference>
<protein>
    <submittedName>
        <fullName evidence="3">Acyl-CoA synthetase (NDP forming)</fullName>
    </submittedName>
</protein>
<dbReference type="Pfam" id="PF13549">
    <property type="entry name" value="ATP-grasp_5"/>
    <property type="match status" value="1"/>
</dbReference>
<proteinExistence type="predicted"/>
<dbReference type="SUPFAM" id="SSF52210">
    <property type="entry name" value="Succinyl-CoA synthetase domains"/>
    <property type="match status" value="2"/>
</dbReference>
<dbReference type="InterPro" id="IPR016102">
    <property type="entry name" value="Succinyl-CoA_synth-like"/>
</dbReference>
<dbReference type="PANTHER" id="PTHR42793">
    <property type="entry name" value="COA BINDING DOMAIN CONTAINING PROTEIN"/>
    <property type="match status" value="1"/>
</dbReference>
<sequence>MKNPNPVQTLLCPRSIAIVGASSSVKKVSGRILSTMARGRYSGRIFPVNPRAEELFGLRCYPSLDAIGEPVEHCVIALPADQVPQVLADCRRLGVRSATIIAAGYAELGEEGSRLQAELVDAAGEMTFLGPNSMGFANLVDGLFATSVPTLEHQSDSGDVAIVSQSGGLAYSASWFMAQAGIDLSYLVMSGNAAGVSFADLLEFFFDDAKTRVVVMLIESDAIVAQLVEVVERRGLVKPVVLLKVGRGETGVAMAKSHTGSLAGDYRVARDCAQHAGLVFVDDLDEAVGCTSLLRRGITAANGDDIAALSVSGGNVVLFSDQVDLSGMRFAPLAETTQRRLREVLPEFIAVQNPVDLTTQGYVDPTLQDHTIRILSDDPSVTTIVPIITAAADYRATCQSLAALTPAIGRPLVLLWTGGSYDAESPGILAQAGIPVFRSANLLVRCFRAMRAASVDEAPLRRPARTANAGSNAVTLSEGDSMAFLQRNGVPVARFAAVQSDGVAQAAASLGYPVVLKQDVSETHISDSGGVVLDIRNADELADAAERLRREGASLILSQFRPGLELIASVFVHPVFGPLLMTGSGGIWTEALGDVQFVPLPASAAAFARALKRTTIGAILHEGRRGASGFDAAVALLDRLARCFIDNDDVVQIEMNPVTVSRGEARAVDASVTRVAGTAGREER</sequence>
<dbReference type="RefSeq" id="WP_090544302.1">
    <property type="nucleotide sequence ID" value="NZ_FNSR01000001.1"/>
</dbReference>
<dbReference type="AlphaFoldDB" id="A0A1H7JAP3"/>
<dbReference type="SUPFAM" id="SSF56059">
    <property type="entry name" value="Glutathione synthetase ATP-binding domain-like"/>
    <property type="match status" value="1"/>
</dbReference>